<evidence type="ECO:0000256" key="4">
    <source>
        <dbReference type="ARBA" id="ARBA00048391"/>
    </source>
</evidence>
<evidence type="ECO:0000256" key="5">
    <source>
        <dbReference type="HAMAP-Rule" id="MF_02126"/>
    </source>
</evidence>
<name>A0A5C8NZA4_9BACI</name>
<keyword evidence="9" id="KW-1185">Reference proteome</keyword>
<keyword evidence="3 5" id="KW-0949">S-adenosyl-L-methionine</keyword>
<dbReference type="OrthoDB" id="9800643at2"/>
<comment type="caution">
    <text evidence="8">The sequence shown here is derived from an EMBL/GenBank/DDBJ whole genome shotgun (WGS) entry which is preliminary data.</text>
</comment>
<evidence type="ECO:0000256" key="3">
    <source>
        <dbReference type="ARBA" id="ARBA00022691"/>
    </source>
</evidence>
<accession>A0A5C8NZA4</accession>
<reference evidence="8 9" key="1">
    <citation type="submission" date="2019-06" db="EMBL/GenBank/DDBJ databases">
        <title>Cerasibacillus sp. nov., isolated from maize field.</title>
        <authorList>
            <person name="Lin S.-Y."/>
            <person name="Tsai C.-F."/>
            <person name="Young C.-C."/>
        </authorList>
    </citation>
    <scope>NUCLEOTIDE SEQUENCE [LARGE SCALE GENOMIC DNA]</scope>
    <source>
        <strain evidence="8 9">CC-CFT480</strain>
    </source>
</reference>
<comment type="catalytic activity">
    <reaction evidence="4 5">
        <text>L-glutaminyl-[peptide chain release factor] + S-adenosyl-L-methionine = N(5)-methyl-L-glutaminyl-[peptide chain release factor] + S-adenosyl-L-homocysteine + H(+)</text>
        <dbReference type="Rhea" id="RHEA:42896"/>
        <dbReference type="Rhea" id="RHEA-COMP:10271"/>
        <dbReference type="Rhea" id="RHEA-COMP:10272"/>
        <dbReference type="ChEBI" id="CHEBI:15378"/>
        <dbReference type="ChEBI" id="CHEBI:30011"/>
        <dbReference type="ChEBI" id="CHEBI:57856"/>
        <dbReference type="ChEBI" id="CHEBI:59789"/>
        <dbReference type="ChEBI" id="CHEBI:61891"/>
        <dbReference type="EC" id="2.1.1.297"/>
    </reaction>
</comment>
<protein>
    <recommendedName>
        <fullName evidence="5">Release factor glutamine methyltransferase</fullName>
        <shortName evidence="5">RF MTase</shortName>
        <ecNumber evidence="5">2.1.1.297</ecNumber>
    </recommendedName>
    <alternativeName>
        <fullName evidence="5">N5-glutamine methyltransferase PrmC</fullName>
    </alternativeName>
    <alternativeName>
        <fullName evidence="5">Protein-(glutamine-N5) MTase PrmC</fullName>
    </alternativeName>
    <alternativeName>
        <fullName evidence="5">Protein-glutamine N-methyltransferase PrmC</fullName>
    </alternativeName>
</protein>
<dbReference type="GO" id="GO:0102559">
    <property type="term" value="F:peptide chain release factor N(5)-glutamine methyltransferase activity"/>
    <property type="evidence" value="ECO:0007669"/>
    <property type="project" value="UniProtKB-EC"/>
</dbReference>
<feature type="domain" description="Release factor glutamine methyltransferase N-terminal" evidence="7">
    <location>
        <begin position="9"/>
        <end position="78"/>
    </location>
</feature>
<feature type="binding site" evidence="5">
    <location>
        <position position="192"/>
    </location>
    <ligand>
        <name>S-adenosyl-L-methionine</name>
        <dbReference type="ChEBI" id="CHEBI:59789"/>
    </ligand>
</feature>
<dbReference type="Gene3D" id="3.40.50.150">
    <property type="entry name" value="Vaccinia Virus protein VP39"/>
    <property type="match status" value="1"/>
</dbReference>
<dbReference type="GO" id="GO:0032259">
    <property type="term" value="P:methylation"/>
    <property type="evidence" value="ECO:0007669"/>
    <property type="project" value="UniProtKB-KW"/>
</dbReference>
<organism evidence="8 9">
    <name type="scientific">Cerasibacillus terrae</name>
    <dbReference type="NCBI Taxonomy" id="2498845"/>
    <lineage>
        <taxon>Bacteria</taxon>
        <taxon>Bacillati</taxon>
        <taxon>Bacillota</taxon>
        <taxon>Bacilli</taxon>
        <taxon>Bacillales</taxon>
        <taxon>Bacillaceae</taxon>
        <taxon>Cerasibacillus</taxon>
    </lineage>
</organism>
<comment type="function">
    <text evidence="5">Methylates the class 1 translation termination release factors RF1/PrfA and RF2/PrfB on the glutamine residue of the universally conserved GGQ motif.</text>
</comment>
<evidence type="ECO:0000256" key="2">
    <source>
        <dbReference type="ARBA" id="ARBA00022679"/>
    </source>
</evidence>
<feature type="binding site" evidence="5">
    <location>
        <begin position="125"/>
        <end position="129"/>
    </location>
    <ligand>
        <name>S-adenosyl-L-methionine</name>
        <dbReference type="ChEBI" id="CHEBI:59789"/>
    </ligand>
</feature>
<dbReference type="RefSeq" id="WP_147666019.1">
    <property type="nucleotide sequence ID" value="NZ_VDUW01000002.1"/>
</dbReference>
<comment type="similarity">
    <text evidence="5">Belongs to the protein N5-glutamine methyltransferase family. PrmC subfamily.</text>
</comment>
<dbReference type="HAMAP" id="MF_02126">
    <property type="entry name" value="RF_methyltr_PrmC"/>
    <property type="match status" value="1"/>
</dbReference>
<dbReference type="PANTHER" id="PTHR18895:SF74">
    <property type="entry name" value="MTRF1L RELEASE FACTOR GLUTAMINE METHYLTRANSFERASE"/>
    <property type="match status" value="1"/>
</dbReference>
<dbReference type="Pfam" id="PF17827">
    <property type="entry name" value="PrmC_N"/>
    <property type="match status" value="1"/>
</dbReference>
<evidence type="ECO:0000256" key="1">
    <source>
        <dbReference type="ARBA" id="ARBA00022603"/>
    </source>
</evidence>
<dbReference type="SUPFAM" id="SSF53335">
    <property type="entry name" value="S-adenosyl-L-methionine-dependent methyltransferases"/>
    <property type="match status" value="1"/>
</dbReference>
<dbReference type="InterPro" id="IPR007848">
    <property type="entry name" value="Small_mtfrase_dom"/>
</dbReference>
<dbReference type="EC" id="2.1.1.297" evidence="5"/>
<dbReference type="InterPro" id="IPR040758">
    <property type="entry name" value="PrmC_N"/>
</dbReference>
<keyword evidence="1 5" id="KW-0489">Methyltransferase</keyword>
<dbReference type="InterPro" id="IPR019874">
    <property type="entry name" value="RF_methyltr_PrmC"/>
</dbReference>
<dbReference type="Proteomes" id="UP000321574">
    <property type="component" value="Unassembled WGS sequence"/>
</dbReference>
<proteinExistence type="inferred from homology"/>
<dbReference type="InterPro" id="IPR050320">
    <property type="entry name" value="N5-glutamine_MTase"/>
</dbReference>
<evidence type="ECO:0000259" key="7">
    <source>
        <dbReference type="Pfam" id="PF17827"/>
    </source>
</evidence>
<feature type="binding site" evidence="5">
    <location>
        <begin position="192"/>
        <end position="195"/>
    </location>
    <ligand>
        <name>substrate</name>
    </ligand>
</feature>
<dbReference type="InterPro" id="IPR002052">
    <property type="entry name" value="DNA_methylase_N6_adenine_CS"/>
</dbReference>
<evidence type="ECO:0000313" key="8">
    <source>
        <dbReference type="EMBL" id="TXL66619.1"/>
    </source>
</evidence>
<dbReference type="GO" id="GO:0003676">
    <property type="term" value="F:nucleic acid binding"/>
    <property type="evidence" value="ECO:0007669"/>
    <property type="project" value="InterPro"/>
</dbReference>
<feature type="binding site" evidence="5">
    <location>
        <position position="148"/>
    </location>
    <ligand>
        <name>S-adenosyl-L-methionine</name>
        <dbReference type="ChEBI" id="CHEBI:59789"/>
    </ligand>
</feature>
<feature type="binding site" evidence="5">
    <location>
        <position position="175"/>
    </location>
    <ligand>
        <name>S-adenosyl-L-methionine</name>
        <dbReference type="ChEBI" id="CHEBI:59789"/>
    </ligand>
</feature>
<keyword evidence="2 5" id="KW-0808">Transferase</keyword>
<evidence type="ECO:0000259" key="6">
    <source>
        <dbReference type="Pfam" id="PF05175"/>
    </source>
</evidence>
<dbReference type="InterPro" id="IPR029063">
    <property type="entry name" value="SAM-dependent_MTases_sf"/>
</dbReference>
<dbReference type="PANTHER" id="PTHR18895">
    <property type="entry name" value="HEMK METHYLTRANSFERASE"/>
    <property type="match status" value="1"/>
</dbReference>
<dbReference type="AlphaFoldDB" id="A0A5C8NZA4"/>
<dbReference type="PROSITE" id="PS00092">
    <property type="entry name" value="N6_MTASE"/>
    <property type="match status" value="1"/>
</dbReference>
<dbReference type="NCBIfam" id="TIGR00536">
    <property type="entry name" value="hemK_fam"/>
    <property type="match status" value="1"/>
</dbReference>
<sequence length="288" mass="32896">MEDKLKQYEVLEWASLFLKEYNREQRVSELLLQHYLQVSRASFLANMREVMEPHIVKIYKEAIREHALTGIPIQHLIGSEEFYGRLFHVSKDVLIPRMETEELVEKVIHEAEKITDSSYTIVDLGTGSGIIAITLALELPEAKVYATDISKKALQIAKKNASELHAPVTFLEGDFLQPCIDNKILPQIIVSNPPYISRDEEETLSDTVKNFDPSLALFADDEGLAAYETIVKQIEMLDKGPEKLFFEIGHTQGEQITDLIQKYFLDAKVSLFQDINKNDRIICAQLKE</sequence>
<dbReference type="NCBIfam" id="TIGR03534">
    <property type="entry name" value="RF_mod_PrmC"/>
    <property type="match status" value="1"/>
</dbReference>
<dbReference type="EMBL" id="VDUW01000002">
    <property type="protein sequence ID" value="TXL66619.1"/>
    <property type="molecule type" value="Genomic_DNA"/>
</dbReference>
<dbReference type="Gene3D" id="1.10.8.10">
    <property type="entry name" value="DNA helicase RuvA subunit, C-terminal domain"/>
    <property type="match status" value="1"/>
</dbReference>
<dbReference type="InterPro" id="IPR004556">
    <property type="entry name" value="HemK-like"/>
</dbReference>
<feature type="domain" description="Methyltransferase small" evidence="6">
    <location>
        <begin position="117"/>
        <end position="200"/>
    </location>
</feature>
<dbReference type="CDD" id="cd02440">
    <property type="entry name" value="AdoMet_MTases"/>
    <property type="match status" value="1"/>
</dbReference>
<evidence type="ECO:0000313" key="9">
    <source>
        <dbReference type="Proteomes" id="UP000321574"/>
    </source>
</evidence>
<gene>
    <name evidence="5 8" type="primary">prmC</name>
    <name evidence="8" type="ORF">FHP05_04325</name>
</gene>
<dbReference type="Pfam" id="PF05175">
    <property type="entry name" value="MTS"/>
    <property type="match status" value="1"/>
</dbReference>